<dbReference type="EMBL" id="JAWQEG010006232">
    <property type="protein sequence ID" value="KAK3855405.1"/>
    <property type="molecule type" value="Genomic_DNA"/>
</dbReference>
<keyword evidence="3" id="KW-1185">Reference proteome</keyword>
<accession>A0AAE1ELU5</accession>
<feature type="compositionally biased region" description="Basic and acidic residues" evidence="1">
    <location>
        <begin position="57"/>
        <end position="86"/>
    </location>
</feature>
<dbReference type="Proteomes" id="UP001286313">
    <property type="component" value="Unassembled WGS sequence"/>
</dbReference>
<comment type="caution">
    <text evidence="2">The sequence shown here is derived from an EMBL/GenBank/DDBJ whole genome shotgun (WGS) entry which is preliminary data.</text>
</comment>
<proteinExistence type="predicted"/>
<feature type="compositionally biased region" description="Low complexity" evidence="1">
    <location>
        <begin position="1"/>
        <end position="10"/>
    </location>
</feature>
<feature type="region of interest" description="Disordered" evidence="1">
    <location>
        <begin position="1"/>
        <end position="108"/>
    </location>
</feature>
<evidence type="ECO:0000313" key="3">
    <source>
        <dbReference type="Proteomes" id="UP001286313"/>
    </source>
</evidence>
<organism evidence="2 3">
    <name type="scientific">Petrolisthes cinctipes</name>
    <name type="common">Flat porcelain crab</name>
    <dbReference type="NCBI Taxonomy" id="88211"/>
    <lineage>
        <taxon>Eukaryota</taxon>
        <taxon>Metazoa</taxon>
        <taxon>Ecdysozoa</taxon>
        <taxon>Arthropoda</taxon>
        <taxon>Crustacea</taxon>
        <taxon>Multicrustacea</taxon>
        <taxon>Malacostraca</taxon>
        <taxon>Eumalacostraca</taxon>
        <taxon>Eucarida</taxon>
        <taxon>Decapoda</taxon>
        <taxon>Pleocyemata</taxon>
        <taxon>Anomura</taxon>
        <taxon>Galatheoidea</taxon>
        <taxon>Porcellanidae</taxon>
        <taxon>Petrolisthes</taxon>
    </lineage>
</organism>
<dbReference type="AlphaFoldDB" id="A0AAE1ELU5"/>
<protein>
    <submittedName>
        <fullName evidence="2">Uncharacterized protein</fullName>
    </submittedName>
</protein>
<evidence type="ECO:0000256" key="1">
    <source>
        <dbReference type="SAM" id="MobiDB-lite"/>
    </source>
</evidence>
<evidence type="ECO:0000313" key="2">
    <source>
        <dbReference type="EMBL" id="KAK3855405.1"/>
    </source>
</evidence>
<name>A0AAE1ELU5_PETCI</name>
<gene>
    <name evidence="2" type="ORF">Pcinc_038192</name>
</gene>
<sequence length="108" mass="11247">MVGRVGSRVGEGWEKGGGGGEHGRESGSKVGEVGSRVRMAREGLGAGEGMSRVGEGGSKEAADLDEKDSRLDWTREPEDKTEDSRPGRRHHITVAGRGGTGGTLSTKT</sequence>
<reference evidence="2" key="1">
    <citation type="submission" date="2023-10" db="EMBL/GenBank/DDBJ databases">
        <title>Genome assemblies of two species of porcelain crab, Petrolisthes cinctipes and Petrolisthes manimaculis (Anomura: Porcellanidae).</title>
        <authorList>
            <person name="Angst P."/>
        </authorList>
    </citation>
    <scope>NUCLEOTIDE SEQUENCE</scope>
    <source>
        <strain evidence="2">PB745_01</strain>
        <tissue evidence="2">Gill</tissue>
    </source>
</reference>